<name>A0ABY6CNS4_9BACT</name>
<dbReference type="Pfam" id="PF04024">
    <property type="entry name" value="PspC"/>
    <property type="match status" value="1"/>
</dbReference>
<sequence>MKVLQDFLEKHAFGVCNRLGEKLRIPSSSIRLFFIYISFLTFGSPLIVYVVLAFVMNFRKHLRRRHSLWYY</sequence>
<proteinExistence type="predicted"/>
<evidence type="ECO:0000256" key="1">
    <source>
        <dbReference type="SAM" id="Phobius"/>
    </source>
</evidence>
<dbReference type="Proteomes" id="UP001065174">
    <property type="component" value="Chromosome"/>
</dbReference>
<evidence type="ECO:0000313" key="3">
    <source>
        <dbReference type="EMBL" id="UXP32184.1"/>
    </source>
</evidence>
<organism evidence="3 4">
    <name type="scientific">Reichenbachiella agarivorans</name>
    <dbReference type="NCBI Taxonomy" id="2979464"/>
    <lineage>
        <taxon>Bacteria</taxon>
        <taxon>Pseudomonadati</taxon>
        <taxon>Bacteroidota</taxon>
        <taxon>Cytophagia</taxon>
        <taxon>Cytophagales</taxon>
        <taxon>Reichenbachiellaceae</taxon>
        <taxon>Reichenbachiella</taxon>
    </lineage>
</organism>
<dbReference type="InterPro" id="IPR007168">
    <property type="entry name" value="Phageshock_PspC_N"/>
</dbReference>
<dbReference type="RefSeq" id="WP_262309620.1">
    <property type="nucleotide sequence ID" value="NZ_CP106679.1"/>
</dbReference>
<keyword evidence="1" id="KW-0472">Membrane</keyword>
<gene>
    <name evidence="3" type="ORF">N6H18_17735</name>
</gene>
<keyword evidence="1" id="KW-0812">Transmembrane</keyword>
<evidence type="ECO:0000259" key="2">
    <source>
        <dbReference type="Pfam" id="PF04024"/>
    </source>
</evidence>
<dbReference type="EMBL" id="CP106679">
    <property type="protein sequence ID" value="UXP32184.1"/>
    <property type="molecule type" value="Genomic_DNA"/>
</dbReference>
<evidence type="ECO:0000313" key="4">
    <source>
        <dbReference type="Proteomes" id="UP001065174"/>
    </source>
</evidence>
<feature type="domain" description="Phage shock protein PspC N-terminal" evidence="2">
    <location>
        <begin position="13"/>
        <end position="56"/>
    </location>
</feature>
<keyword evidence="1" id="KW-1133">Transmembrane helix</keyword>
<accession>A0ABY6CNS4</accession>
<protein>
    <submittedName>
        <fullName evidence="3">PspC domain-containing protein</fullName>
    </submittedName>
</protein>
<feature type="transmembrane region" description="Helical" evidence="1">
    <location>
        <begin position="33"/>
        <end position="55"/>
    </location>
</feature>
<keyword evidence="4" id="KW-1185">Reference proteome</keyword>
<reference evidence="3" key="1">
    <citation type="submission" date="2022-09" db="EMBL/GenBank/DDBJ databases">
        <title>Comparative genomics and taxonomic characterization of three novel marine species of genus Reichenbachiella exhibiting antioxidant and polysaccharide degradation activities.</title>
        <authorList>
            <person name="Muhammad N."/>
            <person name="Lee Y.-J."/>
            <person name="Ko J."/>
            <person name="Kim S.-G."/>
        </authorList>
    </citation>
    <scope>NUCLEOTIDE SEQUENCE</scope>
    <source>
        <strain evidence="3">BKB1-1</strain>
    </source>
</reference>